<evidence type="ECO:0000256" key="1">
    <source>
        <dbReference type="SAM" id="Phobius"/>
    </source>
</evidence>
<dbReference type="PROSITE" id="PS50883">
    <property type="entry name" value="EAL"/>
    <property type="match status" value="1"/>
</dbReference>
<feature type="domain" description="HAMP" evidence="4">
    <location>
        <begin position="175"/>
        <end position="229"/>
    </location>
</feature>
<keyword evidence="7" id="KW-1185">Reference proteome</keyword>
<dbReference type="EMBL" id="MTHD01000006">
    <property type="protein sequence ID" value="OMG52099.1"/>
    <property type="molecule type" value="Genomic_DNA"/>
</dbReference>
<dbReference type="Pfam" id="PF13188">
    <property type="entry name" value="PAS_8"/>
    <property type="match status" value="1"/>
</dbReference>
<dbReference type="CDD" id="cd06225">
    <property type="entry name" value="HAMP"/>
    <property type="match status" value="1"/>
</dbReference>
<dbReference type="SUPFAM" id="SSF55785">
    <property type="entry name" value="PYP-like sensor domain (PAS domain)"/>
    <property type="match status" value="1"/>
</dbReference>
<evidence type="ECO:0000313" key="7">
    <source>
        <dbReference type="Proteomes" id="UP000187526"/>
    </source>
</evidence>
<dbReference type="Gene3D" id="3.30.70.270">
    <property type="match status" value="1"/>
</dbReference>
<feature type="domain" description="PAS" evidence="2">
    <location>
        <begin position="241"/>
        <end position="282"/>
    </location>
</feature>
<proteinExistence type="predicted"/>
<protein>
    <recommendedName>
        <fullName evidence="8">GGDEF domain-containing protein</fullName>
    </recommendedName>
</protein>
<dbReference type="STRING" id="418702.BJN45_15720"/>
<accession>A0A1R1I0B2</accession>
<feature type="domain" description="EAL" evidence="3">
    <location>
        <begin position="537"/>
        <end position="790"/>
    </location>
</feature>
<dbReference type="SMART" id="SM00052">
    <property type="entry name" value="EAL"/>
    <property type="match status" value="1"/>
</dbReference>
<dbReference type="PANTHER" id="PTHR44757:SF2">
    <property type="entry name" value="BIOFILM ARCHITECTURE MAINTENANCE PROTEIN MBAA"/>
    <property type="match status" value="1"/>
</dbReference>
<name>A0A1R1I0B2_9RHOO</name>
<dbReference type="InterPro" id="IPR000160">
    <property type="entry name" value="GGDEF_dom"/>
</dbReference>
<dbReference type="FunFam" id="3.20.20.450:FF:000001">
    <property type="entry name" value="Cyclic di-GMP phosphodiesterase yahA"/>
    <property type="match status" value="1"/>
</dbReference>
<sequence length="800" mass="87353">MRHLFIRDGILLRSILVTILAFVLVGIATVAYTMQIAREQAEQQSRVRLEQLLDTVQSTLRVACFVKDRELAREVASGLLSNTEVLRVTIHENGQILADVQRGNASPISGNEPRGSLMRTIHSPFIESDVIGRIHLTPDPAVIEGRIRDDIIDRTLQLAWQLALIAGAMVVTLLAFIIHPISAMSRNLHRMDPTAGDRLPVPPGHGNTEIGRLAGDVNALATRLVQALEEEHALRLRGELDEQKYHAIFNNAESGIFIVERGGRIASWNPALARLLGIAGAEEFAGELQLTALSWEKPEAVGELIAGVFATKMPATLDALLLRPAHAHRWLNLVLSPVGNDILQGVAHDVSALKEAEAAARRQAMTDPLTGLANRASLEQQLQSRIRQHHQHPGSGFTLLHVDLDKFRLITEGVGVPAGDEILRAIAGRLSATVKSNDTLARLSADIFAVMLQNLNDDETIDKVIERLTGSLRQPYLIDGSPIQLTASIGITLFPSDGSDAPSLLRHAELACDKAKASGGNQSAFFDPTLAEAAEQRRHMENDLRQAVREQQFVLYYQPIAELANHRVAGAEALIRWRHPERGLIPPDHFIPIVEQSGLINEIGLWVLETACAQLAAWQAAGSTHYLSINVSGRQIPHGLPPAAIADALARHGVEPGRLAVEITEGILLNNISEAQSWLHAVQQLGIPVYLDDFGTGYSSLSYLKRFPLDTLKIDRAFVQDMQPGNSEHSLVEAIIAMARSLGLKVVAEGVENAAQMKMLGAMGCHYGQGYFLSRPMPADEFAESAKDIDRRLAMPDDGR</sequence>
<dbReference type="GO" id="GO:0007165">
    <property type="term" value="P:signal transduction"/>
    <property type="evidence" value="ECO:0007669"/>
    <property type="project" value="InterPro"/>
</dbReference>
<feature type="transmembrane region" description="Helical" evidence="1">
    <location>
        <begin position="12"/>
        <end position="34"/>
    </location>
</feature>
<reference evidence="6 7" key="1">
    <citation type="submission" date="2016-10" db="EMBL/GenBank/DDBJ databases">
        <title>Alkaliphiles isolated from bioreactors.</title>
        <authorList>
            <person name="Salah Z."/>
            <person name="Rout S.P."/>
            <person name="Humphreys P.N."/>
        </authorList>
    </citation>
    <scope>NUCLEOTIDE SEQUENCE [LARGE SCALE GENOMIC DNA]</scope>
    <source>
        <strain evidence="6 7">ZS02</strain>
    </source>
</reference>
<keyword evidence="1" id="KW-0472">Membrane</keyword>
<evidence type="ECO:0000259" key="2">
    <source>
        <dbReference type="PROSITE" id="PS50112"/>
    </source>
</evidence>
<evidence type="ECO:0000259" key="3">
    <source>
        <dbReference type="PROSITE" id="PS50883"/>
    </source>
</evidence>
<dbReference type="SMART" id="SM00267">
    <property type="entry name" value="GGDEF"/>
    <property type="match status" value="1"/>
</dbReference>
<dbReference type="SUPFAM" id="SSF55073">
    <property type="entry name" value="Nucleotide cyclase"/>
    <property type="match status" value="1"/>
</dbReference>
<dbReference type="PROSITE" id="PS50885">
    <property type="entry name" value="HAMP"/>
    <property type="match status" value="1"/>
</dbReference>
<evidence type="ECO:0000313" key="6">
    <source>
        <dbReference type="EMBL" id="OMG52099.1"/>
    </source>
</evidence>
<dbReference type="SMART" id="SM00304">
    <property type="entry name" value="HAMP"/>
    <property type="match status" value="1"/>
</dbReference>
<dbReference type="InterPro" id="IPR052155">
    <property type="entry name" value="Biofilm_reg_signaling"/>
</dbReference>
<keyword evidence="1" id="KW-1133">Transmembrane helix</keyword>
<dbReference type="Pfam" id="PF00563">
    <property type="entry name" value="EAL"/>
    <property type="match status" value="1"/>
</dbReference>
<comment type="caution">
    <text evidence="6">The sequence shown here is derived from an EMBL/GenBank/DDBJ whole genome shotgun (WGS) entry which is preliminary data.</text>
</comment>
<dbReference type="InterPro" id="IPR035965">
    <property type="entry name" value="PAS-like_dom_sf"/>
</dbReference>
<dbReference type="CDD" id="cd01949">
    <property type="entry name" value="GGDEF"/>
    <property type="match status" value="1"/>
</dbReference>
<dbReference type="Pfam" id="PF00990">
    <property type="entry name" value="GGDEF"/>
    <property type="match status" value="1"/>
</dbReference>
<feature type="transmembrane region" description="Helical" evidence="1">
    <location>
        <begin position="158"/>
        <end position="181"/>
    </location>
</feature>
<dbReference type="CDD" id="cd01948">
    <property type="entry name" value="EAL"/>
    <property type="match status" value="1"/>
</dbReference>
<evidence type="ECO:0000259" key="4">
    <source>
        <dbReference type="PROSITE" id="PS50885"/>
    </source>
</evidence>
<dbReference type="RefSeq" id="WP_076096969.1">
    <property type="nucleotide sequence ID" value="NZ_MTHD01000006.1"/>
</dbReference>
<organism evidence="6 7">
    <name type="scientific">Azonexus hydrophilus</name>
    <dbReference type="NCBI Taxonomy" id="418702"/>
    <lineage>
        <taxon>Bacteria</taxon>
        <taxon>Pseudomonadati</taxon>
        <taxon>Pseudomonadota</taxon>
        <taxon>Betaproteobacteria</taxon>
        <taxon>Rhodocyclales</taxon>
        <taxon>Azonexaceae</taxon>
        <taxon>Azonexus</taxon>
    </lineage>
</organism>
<dbReference type="SMART" id="SM00091">
    <property type="entry name" value="PAS"/>
    <property type="match status" value="1"/>
</dbReference>
<dbReference type="PROSITE" id="PS50112">
    <property type="entry name" value="PAS"/>
    <property type="match status" value="1"/>
</dbReference>
<dbReference type="Gene3D" id="3.30.450.20">
    <property type="entry name" value="PAS domain"/>
    <property type="match status" value="1"/>
</dbReference>
<dbReference type="AlphaFoldDB" id="A0A1R1I0B2"/>
<dbReference type="InterPro" id="IPR000014">
    <property type="entry name" value="PAS"/>
</dbReference>
<dbReference type="InterPro" id="IPR043128">
    <property type="entry name" value="Rev_trsase/Diguanyl_cyclase"/>
</dbReference>
<dbReference type="PROSITE" id="PS50887">
    <property type="entry name" value="GGDEF"/>
    <property type="match status" value="1"/>
</dbReference>
<dbReference type="NCBIfam" id="TIGR00254">
    <property type="entry name" value="GGDEF"/>
    <property type="match status" value="1"/>
</dbReference>
<evidence type="ECO:0000259" key="5">
    <source>
        <dbReference type="PROSITE" id="PS50887"/>
    </source>
</evidence>
<dbReference type="OrthoDB" id="9804951at2"/>
<dbReference type="NCBIfam" id="TIGR00229">
    <property type="entry name" value="sensory_box"/>
    <property type="match status" value="1"/>
</dbReference>
<dbReference type="InterPro" id="IPR003660">
    <property type="entry name" value="HAMP_dom"/>
</dbReference>
<evidence type="ECO:0008006" key="8">
    <source>
        <dbReference type="Google" id="ProtNLM"/>
    </source>
</evidence>
<dbReference type="InterPro" id="IPR029787">
    <property type="entry name" value="Nucleotide_cyclase"/>
</dbReference>
<dbReference type="InterPro" id="IPR035919">
    <property type="entry name" value="EAL_sf"/>
</dbReference>
<dbReference type="Gene3D" id="3.20.20.450">
    <property type="entry name" value="EAL domain"/>
    <property type="match status" value="1"/>
</dbReference>
<dbReference type="InterPro" id="IPR001633">
    <property type="entry name" value="EAL_dom"/>
</dbReference>
<keyword evidence="1" id="KW-0812">Transmembrane</keyword>
<feature type="domain" description="GGDEF" evidence="5">
    <location>
        <begin position="395"/>
        <end position="528"/>
    </location>
</feature>
<dbReference type="SUPFAM" id="SSF141868">
    <property type="entry name" value="EAL domain-like"/>
    <property type="match status" value="1"/>
</dbReference>
<dbReference type="GO" id="GO:0016020">
    <property type="term" value="C:membrane"/>
    <property type="evidence" value="ECO:0007669"/>
    <property type="project" value="InterPro"/>
</dbReference>
<dbReference type="Proteomes" id="UP000187526">
    <property type="component" value="Unassembled WGS sequence"/>
</dbReference>
<dbReference type="PANTHER" id="PTHR44757">
    <property type="entry name" value="DIGUANYLATE CYCLASE DGCP"/>
    <property type="match status" value="1"/>
</dbReference>
<gene>
    <name evidence="6" type="ORF">BJN45_15720</name>
</gene>